<reference evidence="9 10" key="1">
    <citation type="journal article" date="2007" name="Photosyn. Res.">
        <title>Complete nucleotide sequence of the freshwater unicellular cyanobacterium Synechococcus elongatus PCC 6301 chromosome: gene content and organization.</title>
        <authorList>
            <person name="Sugita C."/>
            <person name="Ogata K."/>
            <person name="Shikata M."/>
            <person name="Jikuya H."/>
            <person name="Takano J."/>
            <person name="Furumichi M."/>
            <person name="Kanehisa M."/>
            <person name="Omata T."/>
            <person name="Sugiura M."/>
            <person name="Sugita M."/>
        </authorList>
    </citation>
    <scope>NUCLEOTIDE SEQUENCE [LARGE SCALE GENOMIC DNA]</scope>
    <source>
        <strain evidence="10">ATCC 27144 / PCC 6301 / SAUG 1402/1</strain>
    </source>
</reference>
<comment type="similarity">
    <text evidence="2">Belongs to the DedA family.</text>
</comment>
<evidence type="ECO:0000313" key="9">
    <source>
        <dbReference type="EMBL" id="BAD79095.1"/>
    </source>
</evidence>
<feature type="transmembrane region" description="Helical" evidence="7">
    <location>
        <begin position="172"/>
        <end position="192"/>
    </location>
</feature>
<evidence type="ECO:0000256" key="7">
    <source>
        <dbReference type="SAM" id="Phobius"/>
    </source>
</evidence>
<proteinExistence type="inferred from homology"/>
<dbReference type="PANTHER" id="PTHR42709:SF6">
    <property type="entry name" value="UNDECAPRENYL PHOSPHATE TRANSPORTER A"/>
    <property type="match status" value="1"/>
</dbReference>
<keyword evidence="5 7" id="KW-1133">Transmembrane helix</keyword>
<dbReference type="eggNOG" id="COG0586">
    <property type="taxonomic scope" value="Bacteria"/>
</dbReference>
<evidence type="ECO:0000259" key="8">
    <source>
        <dbReference type="Pfam" id="PF09335"/>
    </source>
</evidence>
<feature type="transmembrane region" description="Helical" evidence="7">
    <location>
        <begin position="12"/>
        <end position="30"/>
    </location>
</feature>
<dbReference type="GO" id="GO:0005886">
    <property type="term" value="C:plasma membrane"/>
    <property type="evidence" value="ECO:0007669"/>
    <property type="project" value="UniProtKB-SubCell"/>
</dbReference>
<accession>A0A0H3K1F4</accession>
<dbReference type="InterPro" id="IPR051311">
    <property type="entry name" value="DedA_domain"/>
</dbReference>
<dbReference type="Proteomes" id="UP000001175">
    <property type="component" value="Chromosome"/>
</dbReference>
<sequence length="211" mass="24664">MDRWIDMTMDRLGYWGIGLLMFLENLFPPIPSELIMPLAGYSAAQGQLALFPAIVAGVVGTMVGALPWYYLGRWLGEDRILLWLERHGRWLGIRPHELQRSRRWFNRHGRKVVFWGRLIPGIRTLISLPAGFERMRLREFLIYSTLGTTIWVLLLTLAGYKLRRNFALVEQWLAPVSKGVAALLLVLLLVWLSRRWWLARQRDTAEARRDR</sequence>
<evidence type="ECO:0000256" key="6">
    <source>
        <dbReference type="ARBA" id="ARBA00023136"/>
    </source>
</evidence>
<dbReference type="InterPro" id="IPR032816">
    <property type="entry name" value="VTT_dom"/>
</dbReference>
<organism evidence="9 10">
    <name type="scientific">Synechococcus sp. (strain ATCC 27144 / PCC 6301 / SAUG 1402/1)</name>
    <name type="common">Anacystis nidulans</name>
    <dbReference type="NCBI Taxonomy" id="269084"/>
    <lineage>
        <taxon>Bacteria</taxon>
        <taxon>Bacillati</taxon>
        <taxon>Cyanobacteriota</taxon>
        <taxon>Cyanophyceae</taxon>
        <taxon>Synechococcales</taxon>
        <taxon>Synechococcaceae</taxon>
        <taxon>Synechococcus</taxon>
    </lineage>
</organism>
<comment type="subcellular location">
    <subcellularLocation>
        <location evidence="1">Cell membrane</location>
        <topology evidence="1">Multi-pass membrane protein</topology>
    </subcellularLocation>
</comment>
<gene>
    <name evidence="9" type="ordered locus">syc0905_c</name>
</gene>
<evidence type="ECO:0000256" key="3">
    <source>
        <dbReference type="ARBA" id="ARBA00022475"/>
    </source>
</evidence>
<dbReference type="EMBL" id="AP008231">
    <property type="protein sequence ID" value="BAD79095.1"/>
    <property type="molecule type" value="Genomic_DNA"/>
</dbReference>
<dbReference type="Pfam" id="PF09335">
    <property type="entry name" value="VTT_dom"/>
    <property type="match status" value="1"/>
</dbReference>
<evidence type="ECO:0000256" key="4">
    <source>
        <dbReference type="ARBA" id="ARBA00022692"/>
    </source>
</evidence>
<feature type="transmembrane region" description="Helical" evidence="7">
    <location>
        <begin position="140"/>
        <end position="160"/>
    </location>
</feature>
<evidence type="ECO:0000313" key="10">
    <source>
        <dbReference type="Proteomes" id="UP000001175"/>
    </source>
</evidence>
<protein>
    <recommendedName>
        <fullName evidence="8">VTT domain-containing protein</fullName>
    </recommendedName>
</protein>
<keyword evidence="4 7" id="KW-0812">Transmembrane</keyword>
<keyword evidence="6 7" id="KW-0472">Membrane</keyword>
<evidence type="ECO:0000256" key="5">
    <source>
        <dbReference type="ARBA" id="ARBA00022989"/>
    </source>
</evidence>
<evidence type="ECO:0000256" key="1">
    <source>
        <dbReference type="ARBA" id="ARBA00004651"/>
    </source>
</evidence>
<dbReference type="AlphaFoldDB" id="A0A0H3K1F4"/>
<dbReference type="KEGG" id="syc:syc0905_c"/>
<keyword evidence="3" id="KW-1003">Cell membrane</keyword>
<feature type="transmembrane region" description="Helical" evidence="7">
    <location>
        <begin position="50"/>
        <end position="71"/>
    </location>
</feature>
<feature type="domain" description="VTT" evidence="8">
    <location>
        <begin position="30"/>
        <end position="160"/>
    </location>
</feature>
<name>A0A0H3K1F4_SYNP6</name>
<evidence type="ECO:0000256" key="2">
    <source>
        <dbReference type="ARBA" id="ARBA00010792"/>
    </source>
</evidence>
<dbReference type="PANTHER" id="PTHR42709">
    <property type="entry name" value="ALKALINE PHOSPHATASE LIKE PROTEIN"/>
    <property type="match status" value="1"/>
</dbReference>